<evidence type="ECO:0000313" key="1">
    <source>
        <dbReference type="EMBL" id="MBA8926511.1"/>
    </source>
</evidence>
<name>A0ABR6BIK2_9PSEU</name>
<gene>
    <name evidence="1" type="ORF">BC739_003710</name>
</gene>
<dbReference type="RefSeq" id="WP_158510887.1">
    <property type="nucleotide sequence ID" value="NZ_BAAABQ010000009.1"/>
</dbReference>
<organism evidence="1 2">
    <name type="scientific">Kutzneria viridogrisea</name>
    <dbReference type="NCBI Taxonomy" id="47990"/>
    <lineage>
        <taxon>Bacteria</taxon>
        <taxon>Bacillati</taxon>
        <taxon>Actinomycetota</taxon>
        <taxon>Actinomycetes</taxon>
        <taxon>Pseudonocardiales</taxon>
        <taxon>Pseudonocardiaceae</taxon>
        <taxon>Kutzneria</taxon>
    </lineage>
</organism>
<evidence type="ECO:0000313" key="2">
    <source>
        <dbReference type="Proteomes" id="UP000517916"/>
    </source>
</evidence>
<comment type="caution">
    <text evidence="1">The sequence shown here is derived from an EMBL/GenBank/DDBJ whole genome shotgun (WGS) entry which is preliminary data.</text>
</comment>
<protein>
    <submittedName>
        <fullName evidence="1">Uncharacterized protein</fullName>
    </submittedName>
</protein>
<dbReference type="EMBL" id="JACJID010000002">
    <property type="protein sequence ID" value="MBA8926511.1"/>
    <property type="molecule type" value="Genomic_DNA"/>
</dbReference>
<accession>A0ABR6BIK2</accession>
<dbReference type="Proteomes" id="UP000517916">
    <property type="component" value="Unassembled WGS sequence"/>
</dbReference>
<keyword evidence="2" id="KW-1185">Reference proteome</keyword>
<reference evidence="1 2" key="1">
    <citation type="submission" date="2020-08" db="EMBL/GenBank/DDBJ databases">
        <title>Genomic Encyclopedia of Archaeal and Bacterial Type Strains, Phase II (KMG-II): from individual species to whole genera.</title>
        <authorList>
            <person name="Goeker M."/>
        </authorList>
    </citation>
    <scope>NUCLEOTIDE SEQUENCE [LARGE SCALE GENOMIC DNA]</scope>
    <source>
        <strain evidence="1 2">DSM 43850</strain>
    </source>
</reference>
<sequence>MREVRAMLADRQPSWTLQIGVRSDVRTALFLRDVLALSVPDDPFPPTDPWVPVLPAGEVDRQAVAAEWLGWFNGILDGAPLDSDDGRDPDSAWIAHWPNVRHALRTFIEPIKQWDGQLLRHDQRRGRHRDGAQLWVVDLVNDIGTELDRAVRPFHLVITELPVRGQFWMRRGYNQVLASPELIDNIAAFGWALRPVLRELA</sequence>
<proteinExistence type="predicted"/>